<protein>
    <submittedName>
        <fullName evidence="2">Uncharacterized protein</fullName>
    </submittedName>
</protein>
<evidence type="ECO:0000313" key="2">
    <source>
        <dbReference type="EMBL" id="NII40233.1"/>
    </source>
</evidence>
<dbReference type="Proteomes" id="UP001318300">
    <property type="component" value="Unassembled WGS sequence"/>
</dbReference>
<evidence type="ECO:0000256" key="1">
    <source>
        <dbReference type="SAM" id="SignalP"/>
    </source>
</evidence>
<comment type="caution">
    <text evidence="2">The sequence shown here is derived from an EMBL/GenBank/DDBJ whole genome shotgun (WGS) entry which is preliminary data.</text>
</comment>
<sequence length="161" mass="16728">MQKRSALAGVGLILTAALASQPLAAHATPVVIPSATVESRVASLGVSDWNDIAERASAAGDAEGVSVARAMAARAERPGRPGSAQRNIWTTIAKKAVIQVLRYSVNKLPAKVRPYASKIIGVVEDLDQFQQGAVVTALVHVGVPTDVAITAAQWIVVFVGL</sequence>
<keyword evidence="1" id="KW-0732">Signal</keyword>
<dbReference type="RefSeq" id="WP_166779305.1">
    <property type="nucleotide sequence ID" value="NZ_JAAOYO010000001.1"/>
</dbReference>
<dbReference type="EMBL" id="JAAOYO010000001">
    <property type="protein sequence ID" value="NII40233.1"/>
    <property type="molecule type" value="Genomic_DNA"/>
</dbReference>
<name>A0ABX0T414_9MICO</name>
<proteinExistence type="predicted"/>
<reference evidence="2 3" key="1">
    <citation type="submission" date="2020-03" db="EMBL/GenBank/DDBJ databases">
        <title>Above-ground endophytic microbial communities from plants in different locations in the United States.</title>
        <authorList>
            <person name="Frank C."/>
        </authorList>
    </citation>
    <scope>NUCLEOTIDE SEQUENCE [LARGE SCALE GENOMIC DNA]</scope>
    <source>
        <strain evidence="2 3">WW7</strain>
    </source>
</reference>
<feature type="chain" id="PRO_5046167859" evidence="1">
    <location>
        <begin position="28"/>
        <end position="161"/>
    </location>
</feature>
<organism evidence="2 3">
    <name type="scientific">Curtobacterium salicis</name>
    <dbReference type="NCBI Taxonomy" id="1779862"/>
    <lineage>
        <taxon>Bacteria</taxon>
        <taxon>Bacillati</taxon>
        <taxon>Actinomycetota</taxon>
        <taxon>Actinomycetes</taxon>
        <taxon>Micrococcales</taxon>
        <taxon>Microbacteriaceae</taxon>
        <taxon>Curtobacterium</taxon>
    </lineage>
</organism>
<keyword evidence="3" id="KW-1185">Reference proteome</keyword>
<accession>A0ABX0T414</accession>
<feature type="signal peptide" evidence="1">
    <location>
        <begin position="1"/>
        <end position="27"/>
    </location>
</feature>
<gene>
    <name evidence="2" type="ORF">E9228_000852</name>
</gene>
<evidence type="ECO:0000313" key="3">
    <source>
        <dbReference type="Proteomes" id="UP001318300"/>
    </source>
</evidence>